<keyword evidence="2" id="KW-1185">Reference proteome</keyword>
<organism evidence="1 2">
    <name type="scientific">Hibiscus sabdariffa</name>
    <name type="common">roselle</name>
    <dbReference type="NCBI Taxonomy" id="183260"/>
    <lineage>
        <taxon>Eukaryota</taxon>
        <taxon>Viridiplantae</taxon>
        <taxon>Streptophyta</taxon>
        <taxon>Embryophyta</taxon>
        <taxon>Tracheophyta</taxon>
        <taxon>Spermatophyta</taxon>
        <taxon>Magnoliopsida</taxon>
        <taxon>eudicotyledons</taxon>
        <taxon>Gunneridae</taxon>
        <taxon>Pentapetalae</taxon>
        <taxon>rosids</taxon>
        <taxon>malvids</taxon>
        <taxon>Malvales</taxon>
        <taxon>Malvaceae</taxon>
        <taxon>Malvoideae</taxon>
        <taxon>Hibiscus</taxon>
    </lineage>
</organism>
<accession>A0ABR2A7D0</accession>
<evidence type="ECO:0000313" key="2">
    <source>
        <dbReference type="Proteomes" id="UP001472677"/>
    </source>
</evidence>
<dbReference type="Proteomes" id="UP001472677">
    <property type="component" value="Unassembled WGS sequence"/>
</dbReference>
<protein>
    <submittedName>
        <fullName evidence="1">Uncharacterized protein</fullName>
    </submittedName>
</protein>
<sequence length="108" mass="12065">MESSSSEHTTQQPLLQLQLPNTNPDTTSNLENTLLDDNLTLFGRMSKATWLESKILFRLAAPTVIVYMINYLMSMSTQIFSGHLGATSNLPPPPSETPESKCSLMVYW</sequence>
<comment type="caution">
    <text evidence="1">The sequence shown here is derived from an EMBL/GenBank/DDBJ whole genome shotgun (WGS) entry which is preliminary data.</text>
</comment>
<gene>
    <name evidence="1" type="ORF">V6N12_055664</name>
</gene>
<evidence type="ECO:0000313" key="1">
    <source>
        <dbReference type="EMBL" id="KAK8488928.1"/>
    </source>
</evidence>
<reference evidence="1 2" key="1">
    <citation type="journal article" date="2024" name="G3 (Bethesda)">
        <title>Genome assembly of Hibiscus sabdariffa L. provides insights into metabolisms of medicinal natural products.</title>
        <authorList>
            <person name="Kim T."/>
        </authorList>
    </citation>
    <scope>NUCLEOTIDE SEQUENCE [LARGE SCALE GENOMIC DNA]</scope>
    <source>
        <strain evidence="1">TK-2024</strain>
        <tissue evidence="1">Old leaves</tissue>
    </source>
</reference>
<proteinExistence type="predicted"/>
<dbReference type="EMBL" id="JBBPBM010000963">
    <property type="protein sequence ID" value="KAK8488928.1"/>
    <property type="molecule type" value="Genomic_DNA"/>
</dbReference>
<name>A0ABR2A7D0_9ROSI</name>